<organism evidence="1">
    <name type="scientific">mine drainage metagenome</name>
    <dbReference type="NCBI Taxonomy" id="410659"/>
    <lineage>
        <taxon>unclassified sequences</taxon>
        <taxon>metagenomes</taxon>
        <taxon>ecological metagenomes</taxon>
    </lineage>
</organism>
<evidence type="ECO:0008006" key="2">
    <source>
        <dbReference type="Google" id="ProtNLM"/>
    </source>
</evidence>
<dbReference type="AlphaFoldDB" id="A0A1J5RRV2"/>
<name>A0A1J5RRV2_9ZZZZ</name>
<protein>
    <recommendedName>
        <fullName evidence="2">Flp/Fap pilin component</fullName>
    </recommendedName>
</protein>
<evidence type="ECO:0000313" key="1">
    <source>
        <dbReference type="EMBL" id="OIQ98710.1"/>
    </source>
</evidence>
<reference evidence="1" key="1">
    <citation type="submission" date="2016-10" db="EMBL/GenBank/DDBJ databases">
        <title>Sequence of Gallionella enrichment culture.</title>
        <authorList>
            <person name="Poehlein A."/>
            <person name="Muehling M."/>
            <person name="Daniel R."/>
        </authorList>
    </citation>
    <scope>NUCLEOTIDE SEQUENCE</scope>
</reference>
<gene>
    <name evidence="1" type="ORF">GALL_192110</name>
</gene>
<proteinExistence type="predicted"/>
<comment type="caution">
    <text evidence="1">The sequence shown here is derived from an EMBL/GenBank/DDBJ whole genome shotgun (WGS) entry which is preliminary data.</text>
</comment>
<dbReference type="EMBL" id="MLJW01000115">
    <property type="protein sequence ID" value="OIQ98710.1"/>
    <property type="molecule type" value="Genomic_DNA"/>
</dbReference>
<accession>A0A1J5RRV2</accession>
<sequence length="63" mass="6726">MMIRPSFASEQRGQSALEYLVICAALALAIGLGLAGDDSALSELIEAFRVAYQQFSYALSLPS</sequence>